<proteinExistence type="predicted"/>
<protein>
    <submittedName>
        <fullName evidence="2">Uncharacterized protein</fullName>
    </submittedName>
</protein>
<evidence type="ECO:0000313" key="3">
    <source>
        <dbReference type="EMBL" id="CAB4204918.1"/>
    </source>
</evidence>
<gene>
    <name evidence="1" type="ORF">UFOVP1195_17</name>
    <name evidence="2" type="ORF">UFOVP1288_17</name>
    <name evidence="3" type="ORF">UFOVP1409_17</name>
</gene>
<accession>A0A6J5RU58</accession>
<evidence type="ECO:0000313" key="2">
    <source>
        <dbReference type="EMBL" id="CAB4195464.1"/>
    </source>
</evidence>
<dbReference type="EMBL" id="LR797352">
    <property type="protein sequence ID" value="CAB4204918.1"/>
    <property type="molecule type" value="Genomic_DNA"/>
</dbReference>
<name>A0A6J5RU58_9CAUD</name>
<sequence length="91" mass="10434">MSAIRFERSPEGLRDALLSEMEDLRAGIATPAEAQAFAVLAKTIVSSMEAEIAERVRRDVKAERDRQFIERRDRLNRYDQETLVIEHDDGT</sequence>
<dbReference type="EMBL" id="LR797149">
    <property type="protein sequence ID" value="CAB4189805.1"/>
    <property type="molecule type" value="Genomic_DNA"/>
</dbReference>
<organism evidence="2">
    <name type="scientific">uncultured Caudovirales phage</name>
    <dbReference type="NCBI Taxonomy" id="2100421"/>
    <lineage>
        <taxon>Viruses</taxon>
        <taxon>Duplodnaviria</taxon>
        <taxon>Heunggongvirae</taxon>
        <taxon>Uroviricota</taxon>
        <taxon>Caudoviricetes</taxon>
        <taxon>Peduoviridae</taxon>
        <taxon>Maltschvirus</taxon>
        <taxon>Maltschvirus maltsch</taxon>
    </lineage>
</organism>
<dbReference type="EMBL" id="LR797238">
    <property type="protein sequence ID" value="CAB4195464.1"/>
    <property type="molecule type" value="Genomic_DNA"/>
</dbReference>
<reference evidence="2" key="1">
    <citation type="submission" date="2020-05" db="EMBL/GenBank/DDBJ databases">
        <authorList>
            <person name="Chiriac C."/>
            <person name="Salcher M."/>
            <person name="Ghai R."/>
            <person name="Kavagutti S V."/>
        </authorList>
    </citation>
    <scope>NUCLEOTIDE SEQUENCE</scope>
</reference>
<evidence type="ECO:0000313" key="1">
    <source>
        <dbReference type="EMBL" id="CAB4189805.1"/>
    </source>
</evidence>